<dbReference type="Proteomes" id="UP001281003">
    <property type="component" value="Unassembled WGS sequence"/>
</dbReference>
<keyword evidence="3" id="KW-1185">Reference proteome</keyword>
<evidence type="ECO:0000313" key="2">
    <source>
        <dbReference type="EMBL" id="KAK3399464.1"/>
    </source>
</evidence>
<sequence>MCTFATTAFKMCGHKEYTRTQSCPPIIHYTGRQEVCPRPIYRKATKNGICDRCRTARQEASMAKAERSYAATQDRTQMTRPAMAVDSEHEGGRRTRGHKHRDVETRKRDMESEKGSRVVTDVEHLKPGYKEALRGPRAMTDAALIRRDTTGDMVLHGPRPMPTTGHRFKENWNMMTFTNPLRRCNEGRLNLHQSKPITASMPSPIQAPIPRPAAVVRLFGPRDLTVFRSEPLVRQEVRPQADTSVQLAKQKYFNSTKY</sequence>
<accession>A0AAE0PGL4</accession>
<proteinExistence type="predicted"/>
<comment type="caution">
    <text evidence="2">The sequence shown here is derived from an EMBL/GenBank/DDBJ whole genome shotgun (WGS) entry which is preliminary data.</text>
</comment>
<evidence type="ECO:0000313" key="3">
    <source>
        <dbReference type="Proteomes" id="UP001281003"/>
    </source>
</evidence>
<name>A0AAE0PGL4_SORBR</name>
<protein>
    <submittedName>
        <fullName evidence="2">Uncharacterized protein</fullName>
    </submittedName>
</protein>
<organism evidence="2 3">
    <name type="scientific">Sordaria brevicollis</name>
    <dbReference type="NCBI Taxonomy" id="83679"/>
    <lineage>
        <taxon>Eukaryota</taxon>
        <taxon>Fungi</taxon>
        <taxon>Dikarya</taxon>
        <taxon>Ascomycota</taxon>
        <taxon>Pezizomycotina</taxon>
        <taxon>Sordariomycetes</taxon>
        <taxon>Sordariomycetidae</taxon>
        <taxon>Sordariales</taxon>
        <taxon>Sordariaceae</taxon>
        <taxon>Sordaria</taxon>
    </lineage>
</organism>
<feature type="compositionally biased region" description="Polar residues" evidence="1">
    <location>
        <begin position="70"/>
        <end position="79"/>
    </location>
</feature>
<dbReference type="EMBL" id="JAUTDP010000005">
    <property type="protein sequence ID" value="KAK3399464.1"/>
    <property type="molecule type" value="Genomic_DNA"/>
</dbReference>
<reference evidence="2" key="2">
    <citation type="submission" date="2023-07" db="EMBL/GenBank/DDBJ databases">
        <authorList>
            <consortium name="Lawrence Berkeley National Laboratory"/>
            <person name="Haridas S."/>
            <person name="Hensen N."/>
            <person name="Bonometti L."/>
            <person name="Westerberg I."/>
            <person name="Brannstrom I.O."/>
            <person name="Guillou S."/>
            <person name="Cros-Aarteil S."/>
            <person name="Calhoun S."/>
            <person name="Kuo A."/>
            <person name="Mondo S."/>
            <person name="Pangilinan J."/>
            <person name="Riley R."/>
            <person name="LaButti K."/>
            <person name="Andreopoulos B."/>
            <person name="Lipzen A."/>
            <person name="Chen C."/>
            <person name="Yanf M."/>
            <person name="Daum C."/>
            <person name="Ng V."/>
            <person name="Clum A."/>
            <person name="Steindorff A."/>
            <person name="Ohm R."/>
            <person name="Martin F."/>
            <person name="Silar P."/>
            <person name="Natvig D."/>
            <person name="Lalanne C."/>
            <person name="Gautier V."/>
            <person name="Ament-velasquez S.L."/>
            <person name="Kruys A."/>
            <person name="Hutchinson M.I."/>
            <person name="Powell A.J."/>
            <person name="Barry K."/>
            <person name="Miller A.N."/>
            <person name="Grigoriev I.V."/>
            <person name="Debuchy R."/>
            <person name="Gladieux P."/>
            <person name="Thoren M.H."/>
            <person name="Johannesson H."/>
        </authorList>
    </citation>
    <scope>NUCLEOTIDE SEQUENCE</scope>
    <source>
        <strain evidence="2">FGSC 1904</strain>
    </source>
</reference>
<feature type="region of interest" description="Disordered" evidence="1">
    <location>
        <begin position="64"/>
        <end position="118"/>
    </location>
</feature>
<evidence type="ECO:0000256" key="1">
    <source>
        <dbReference type="SAM" id="MobiDB-lite"/>
    </source>
</evidence>
<reference evidence="2" key="1">
    <citation type="journal article" date="2023" name="Mol. Phylogenet. Evol.">
        <title>Genome-scale phylogeny and comparative genomics of the fungal order Sordariales.</title>
        <authorList>
            <person name="Hensen N."/>
            <person name="Bonometti L."/>
            <person name="Westerberg I."/>
            <person name="Brannstrom I.O."/>
            <person name="Guillou S."/>
            <person name="Cros-Aarteil S."/>
            <person name="Calhoun S."/>
            <person name="Haridas S."/>
            <person name="Kuo A."/>
            <person name="Mondo S."/>
            <person name="Pangilinan J."/>
            <person name="Riley R."/>
            <person name="LaButti K."/>
            <person name="Andreopoulos B."/>
            <person name="Lipzen A."/>
            <person name="Chen C."/>
            <person name="Yan M."/>
            <person name="Daum C."/>
            <person name="Ng V."/>
            <person name="Clum A."/>
            <person name="Steindorff A."/>
            <person name="Ohm R.A."/>
            <person name="Martin F."/>
            <person name="Silar P."/>
            <person name="Natvig D.O."/>
            <person name="Lalanne C."/>
            <person name="Gautier V."/>
            <person name="Ament-Velasquez S.L."/>
            <person name="Kruys A."/>
            <person name="Hutchinson M.I."/>
            <person name="Powell A.J."/>
            <person name="Barry K."/>
            <person name="Miller A.N."/>
            <person name="Grigoriev I.V."/>
            <person name="Debuchy R."/>
            <person name="Gladieux P."/>
            <person name="Hiltunen Thoren M."/>
            <person name="Johannesson H."/>
        </authorList>
    </citation>
    <scope>NUCLEOTIDE SEQUENCE</scope>
    <source>
        <strain evidence="2">FGSC 1904</strain>
    </source>
</reference>
<gene>
    <name evidence="2" type="ORF">B0T20DRAFT_392480</name>
</gene>
<dbReference type="AlphaFoldDB" id="A0AAE0PGL4"/>
<feature type="compositionally biased region" description="Basic and acidic residues" evidence="1">
    <location>
        <begin position="101"/>
        <end position="118"/>
    </location>
</feature>